<keyword evidence="5 8" id="KW-0812">Transmembrane</keyword>
<reference evidence="9 10" key="1">
    <citation type="submission" date="2020-08" db="EMBL/GenBank/DDBJ databases">
        <title>Genomic Encyclopedia of Type Strains, Phase IV (KMG-IV): sequencing the most valuable type-strain genomes for metagenomic binning, comparative biology and taxonomic classification.</title>
        <authorList>
            <person name="Goeker M."/>
        </authorList>
    </citation>
    <scope>NUCLEOTIDE SEQUENCE [LARGE SCALE GENOMIC DNA]</scope>
    <source>
        <strain evidence="9 10">DSM 27471</strain>
    </source>
</reference>
<dbReference type="PANTHER" id="PTHR21716:SF53">
    <property type="entry name" value="PERMEASE PERM-RELATED"/>
    <property type="match status" value="1"/>
</dbReference>
<accession>A0A7W5DQ59</accession>
<evidence type="ECO:0000313" key="9">
    <source>
        <dbReference type="EMBL" id="MBB3187045.1"/>
    </source>
</evidence>
<dbReference type="Proteomes" id="UP000544222">
    <property type="component" value="Unassembled WGS sequence"/>
</dbReference>
<organism evidence="9 10">
    <name type="scientific">Microbacter margulisiae</name>
    <dbReference type="NCBI Taxonomy" id="1350067"/>
    <lineage>
        <taxon>Bacteria</taxon>
        <taxon>Pseudomonadati</taxon>
        <taxon>Bacteroidota</taxon>
        <taxon>Bacteroidia</taxon>
        <taxon>Bacteroidales</taxon>
        <taxon>Porphyromonadaceae</taxon>
        <taxon>Microbacter</taxon>
    </lineage>
</organism>
<feature type="transmembrane region" description="Helical" evidence="8">
    <location>
        <begin position="65"/>
        <end position="86"/>
    </location>
</feature>
<dbReference type="AlphaFoldDB" id="A0A7W5DQ59"/>
<evidence type="ECO:0000256" key="2">
    <source>
        <dbReference type="ARBA" id="ARBA00009773"/>
    </source>
</evidence>
<dbReference type="Pfam" id="PF01594">
    <property type="entry name" value="AI-2E_transport"/>
    <property type="match status" value="1"/>
</dbReference>
<evidence type="ECO:0000256" key="7">
    <source>
        <dbReference type="ARBA" id="ARBA00023136"/>
    </source>
</evidence>
<dbReference type="EMBL" id="JACHYB010000001">
    <property type="protein sequence ID" value="MBB3187045.1"/>
    <property type="molecule type" value="Genomic_DNA"/>
</dbReference>
<evidence type="ECO:0000256" key="8">
    <source>
        <dbReference type="SAM" id="Phobius"/>
    </source>
</evidence>
<evidence type="ECO:0000256" key="3">
    <source>
        <dbReference type="ARBA" id="ARBA00022448"/>
    </source>
</evidence>
<feature type="transmembrane region" description="Helical" evidence="8">
    <location>
        <begin position="10"/>
        <end position="27"/>
    </location>
</feature>
<feature type="transmembrane region" description="Helical" evidence="8">
    <location>
        <begin position="285"/>
        <end position="308"/>
    </location>
</feature>
<keyword evidence="4" id="KW-1003">Cell membrane</keyword>
<keyword evidence="10" id="KW-1185">Reference proteome</keyword>
<evidence type="ECO:0000256" key="6">
    <source>
        <dbReference type="ARBA" id="ARBA00022989"/>
    </source>
</evidence>
<protein>
    <submittedName>
        <fullName evidence="9">Putative PurR-regulated permease PerM</fullName>
    </submittedName>
</protein>
<evidence type="ECO:0000256" key="5">
    <source>
        <dbReference type="ARBA" id="ARBA00022692"/>
    </source>
</evidence>
<comment type="similarity">
    <text evidence="2">Belongs to the autoinducer-2 exporter (AI-2E) (TC 2.A.86) family.</text>
</comment>
<proteinExistence type="inferred from homology"/>
<dbReference type="InterPro" id="IPR002549">
    <property type="entry name" value="AI-2E-like"/>
</dbReference>
<gene>
    <name evidence="9" type="ORF">FHX64_001208</name>
</gene>
<dbReference type="PANTHER" id="PTHR21716">
    <property type="entry name" value="TRANSMEMBRANE PROTEIN"/>
    <property type="match status" value="1"/>
</dbReference>
<sequence length="374" mass="42578">MRKPFTFDRVIRLIIGLAILLVTFILLKRLSSVLLPFFIGWLIAYMINPLVDFFQYRLKLKNRALSVFAAISLLLIVFTGVIILLINPISQEIQHTGTLIQYYLVNPQTQEWRIPFLPNDWQTYLQTHYAYQDLQKLMSSSTFIATLNKMQPHFMHLLSGTFQLLLNLLIVFVIFMYVVFILIDYNKITNGWSSIIPKHYRPFFEELFEDLTQGMNRYFRGQALVAASVGVICAIGFSILGLPLAIIMGLFIGLLNMVPYMQWFGYIPVVLLLGLKSIETGQNFSLLLIGLLIIILVEEAAQNLYLIPKIMGKVTGLKPALILLSLSIWGSLLGIIGMIIALPVTTLMISYYKRYILIADNEPAPLNTDTTNET</sequence>
<dbReference type="GO" id="GO:0055085">
    <property type="term" value="P:transmembrane transport"/>
    <property type="evidence" value="ECO:0007669"/>
    <property type="project" value="TreeGrafter"/>
</dbReference>
<dbReference type="GO" id="GO:0005886">
    <property type="term" value="C:plasma membrane"/>
    <property type="evidence" value="ECO:0007669"/>
    <property type="project" value="UniProtKB-SubCell"/>
</dbReference>
<name>A0A7W5DQ59_9PORP</name>
<feature type="transmembrane region" description="Helical" evidence="8">
    <location>
        <begin position="223"/>
        <end position="254"/>
    </location>
</feature>
<keyword evidence="6 8" id="KW-1133">Transmembrane helix</keyword>
<keyword evidence="3" id="KW-0813">Transport</keyword>
<comment type="caution">
    <text evidence="9">The sequence shown here is derived from an EMBL/GenBank/DDBJ whole genome shotgun (WGS) entry which is preliminary data.</text>
</comment>
<evidence type="ECO:0000313" key="10">
    <source>
        <dbReference type="Proteomes" id="UP000544222"/>
    </source>
</evidence>
<comment type="subcellular location">
    <subcellularLocation>
        <location evidence="1">Cell membrane</location>
        <topology evidence="1">Multi-pass membrane protein</topology>
    </subcellularLocation>
</comment>
<feature type="transmembrane region" description="Helical" evidence="8">
    <location>
        <begin position="320"/>
        <end position="344"/>
    </location>
</feature>
<evidence type="ECO:0000256" key="1">
    <source>
        <dbReference type="ARBA" id="ARBA00004651"/>
    </source>
</evidence>
<evidence type="ECO:0000256" key="4">
    <source>
        <dbReference type="ARBA" id="ARBA00022475"/>
    </source>
</evidence>
<feature type="transmembrane region" description="Helical" evidence="8">
    <location>
        <begin position="33"/>
        <end position="53"/>
    </location>
</feature>
<keyword evidence="7 8" id="KW-0472">Membrane</keyword>
<feature type="transmembrane region" description="Helical" evidence="8">
    <location>
        <begin position="260"/>
        <end position="278"/>
    </location>
</feature>
<dbReference type="RefSeq" id="WP_183412859.1">
    <property type="nucleotide sequence ID" value="NZ_JACHYB010000001.1"/>
</dbReference>
<feature type="transmembrane region" description="Helical" evidence="8">
    <location>
        <begin position="164"/>
        <end position="183"/>
    </location>
</feature>